<feature type="chain" id="PRO_5045606057" description="Lipoprotein" evidence="1">
    <location>
        <begin position="21"/>
        <end position="177"/>
    </location>
</feature>
<evidence type="ECO:0000313" key="2">
    <source>
        <dbReference type="EMBL" id="MDQ0177299.1"/>
    </source>
</evidence>
<evidence type="ECO:0000313" key="3">
    <source>
        <dbReference type="Proteomes" id="UP001223586"/>
    </source>
</evidence>
<keyword evidence="1" id="KW-0732">Signal</keyword>
<protein>
    <recommendedName>
        <fullName evidence="4">Lipoprotein</fullName>
    </recommendedName>
</protein>
<dbReference type="Gene3D" id="2.60.40.3700">
    <property type="match status" value="1"/>
</dbReference>
<dbReference type="Pfam" id="PF21172">
    <property type="entry name" value="CueP"/>
    <property type="match status" value="1"/>
</dbReference>
<feature type="signal peptide" evidence="1">
    <location>
        <begin position="1"/>
        <end position="20"/>
    </location>
</feature>
<evidence type="ECO:0008006" key="4">
    <source>
        <dbReference type="Google" id="ProtNLM"/>
    </source>
</evidence>
<gene>
    <name evidence="2" type="ORF">J2S08_003178</name>
</gene>
<dbReference type="NCBIfam" id="NF038094">
    <property type="entry name" value="CueP_fam"/>
    <property type="match status" value="1"/>
</dbReference>
<evidence type="ECO:0000256" key="1">
    <source>
        <dbReference type="SAM" id="SignalP"/>
    </source>
</evidence>
<dbReference type="PROSITE" id="PS51257">
    <property type="entry name" value="PROKAR_LIPOPROTEIN"/>
    <property type="match status" value="1"/>
</dbReference>
<dbReference type="InterPro" id="IPR047808">
    <property type="entry name" value="CueP-like"/>
</dbReference>
<comment type="caution">
    <text evidence="2">The sequence shown here is derived from an EMBL/GenBank/DDBJ whole genome shotgun (WGS) entry which is preliminary data.</text>
</comment>
<dbReference type="EMBL" id="JAUSTT010000021">
    <property type="protein sequence ID" value="MDQ0177299.1"/>
    <property type="molecule type" value="Genomic_DNA"/>
</dbReference>
<accession>A0ABT9WVP8</accession>
<sequence>MKLKITAVALLAAVLLVACGEENTNKGDSSKETTQNMKELVRDYSVGNIKNQSASITSTQLIVTDSNKKELVYDLPEDDFFVSIAPYVNETHPCTNHSLTGCQGEMVEEDFDVYIQDNEGNVVLDENLKSQSNGFFDLWLPRDKTYHITIAHDGKKVESSFSTFESDGTCITTMQLM</sequence>
<reference evidence="2 3" key="1">
    <citation type="submission" date="2023-07" db="EMBL/GenBank/DDBJ databases">
        <title>Genomic Encyclopedia of Type Strains, Phase IV (KMG-IV): sequencing the most valuable type-strain genomes for metagenomic binning, comparative biology and taxonomic classification.</title>
        <authorList>
            <person name="Goeker M."/>
        </authorList>
    </citation>
    <scope>NUCLEOTIDE SEQUENCE [LARGE SCALE GENOMIC DNA]</scope>
    <source>
        <strain evidence="2 3">DSM 23837</strain>
    </source>
</reference>
<dbReference type="Proteomes" id="UP001223586">
    <property type="component" value="Unassembled WGS sequence"/>
</dbReference>
<keyword evidence="3" id="KW-1185">Reference proteome</keyword>
<organism evidence="2 3">
    <name type="scientific">Bacillus chungangensis</name>
    <dbReference type="NCBI Taxonomy" id="587633"/>
    <lineage>
        <taxon>Bacteria</taxon>
        <taxon>Bacillati</taxon>
        <taxon>Bacillota</taxon>
        <taxon>Bacilli</taxon>
        <taxon>Bacillales</taxon>
        <taxon>Bacillaceae</taxon>
        <taxon>Bacillus</taxon>
    </lineage>
</organism>
<dbReference type="RefSeq" id="WP_307231175.1">
    <property type="nucleotide sequence ID" value="NZ_JAUSTT010000021.1"/>
</dbReference>
<name>A0ABT9WVP8_9BACI</name>
<proteinExistence type="predicted"/>